<evidence type="ECO:0000313" key="2">
    <source>
        <dbReference type="EMBL" id="EMS53741.1"/>
    </source>
</evidence>
<name>M7Z2M8_TRIUA</name>
<protein>
    <submittedName>
        <fullName evidence="2">Uncharacterized protein</fullName>
    </submittedName>
</protein>
<feature type="region of interest" description="Disordered" evidence="1">
    <location>
        <begin position="54"/>
        <end position="88"/>
    </location>
</feature>
<feature type="compositionally biased region" description="Basic and acidic residues" evidence="1">
    <location>
        <begin position="67"/>
        <end position="88"/>
    </location>
</feature>
<reference evidence="2" key="1">
    <citation type="journal article" date="2013" name="Nature">
        <title>Draft genome of the wheat A-genome progenitor Triticum urartu.</title>
        <authorList>
            <person name="Ling H.Q."/>
            <person name="Zhao S."/>
            <person name="Liu D."/>
            <person name="Wang J."/>
            <person name="Sun H."/>
            <person name="Zhang C."/>
            <person name="Fan H."/>
            <person name="Li D."/>
            <person name="Dong L."/>
            <person name="Tao Y."/>
            <person name="Gao C."/>
            <person name="Wu H."/>
            <person name="Li Y."/>
            <person name="Cui Y."/>
            <person name="Guo X."/>
            <person name="Zheng S."/>
            <person name="Wang B."/>
            <person name="Yu K."/>
            <person name="Liang Q."/>
            <person name="Yang W."/>
            <person name="Lou X."/>
            <person name="Chen J."/>
            <person name="Feng M."/>
            <person name="Jian J."/>
            <person name="Zhang X."/>
            <person name="Luo G."/>
            <person name="Jiang Y."/>
            <person name="Liu J."/>
            <person name="Wang Z."/>
            <person name="Sha Y."/>
            <person name="Zhang B."/>
            <person name="Wu H."/>
            <person name="Tang D."/>
            <person name="Shen Q."/>
            <person name="Xue P."/>
            <person name="Zou S."/>
            <person name="Wang X."/>
            <person name="Liu X."/>
            <person name="Wang F."/>
            <person name="Yang Y."/>
            <person name="An X."/>
            <person name="Dong Z."/>
            <person name="Zhang K."/>
            <person name="Zhang X."/>
            <person name="Luo M.C."/>
            <person name="Dvorak J."/>
            <person name="Tong Y."/>
            <person name="Wang J."/>
            <person name="Yang H."/>
            <person name="Li Z."/>
            <person name="Wang D."/>
            <person name="Zhang A."/>
            <person name="Wang J."/>
        </authorList>
    </citation>
    <scope>NUCLEOTIDE SEQUENCE</scope>
</reference>
<proteinExistence type="predicted"/>
<sequence length="244" mass="28170">MEVARIWTSCCSYCFRSRYHSLFFRLQLHMFGMCPYMRYGVLDMKQTVQVNKGSLAPRRSGRGVRLGQREDRRGPQRAKERIESERRHSAVSWSKSPVRMWFNIKGKAQDFHADNDATTQERSLKRNIDHVRRSGNEFDVSRLTKAQDYRTLNKNAGSSIHAGYHTPFPVPDPVVELDADFKVSRYCLVASKQMVGRFLTVWVPGASFADVYADMINLIYMHTLMSIGDKSSLIVWGASHNYYV</sequence>
<dbReference type="AlphaFoldDB" id="M7Z2M8"/>
<dbReference type="STRING" id="4572.M7Z2M8"/>
<accession>M7Z2M8</accession>
<organism evidence="2">
    <name type="scientific">Triticum urartu</name>
    <name type="common">Red wild einkorn</name>
    <name type="synonym">Crithodium urartu</name>
    <dbReference type="NCBI Taxonomy" id="4572"/>
    <lineage>
        <taxon>Eukaryota</taxon>
        <taxon>Viridiplantae</taxon>
        <taxon>Streptophyta</taxon>
        <taxon>Embryophyta</taxon>
        <taxon>Tracheophyta</taxon>
        <taxon>Spermatophyta</taxon>
        <taxon>Magnoliopsida</taxon>
        <taxon>Liliopsida</taxon>
        <taxon>Poales</taxon>
        <taxon>Poaceae</taxon>
        <taxon>BOP clade</taxon>
        <taxon>Pooideae</taxon>
        <taxon>Triticodae</taxon>
        <taxon>Triticeae</taxon>
        <taxon>Triticinae</taxon>
        <taxon>Triticum</taxon>
    </lineage>
</organism>
<evidence type="ECO:0000256" key="1">
    <source>
        <dbReference type="SAM" id="MobiDB-lite"/>
    </source>
</evidence>
<dbReference type="EMBL" id="KD190563">
    <property type="protein sequence ID" value="EMS53741.1"/>
    <property type="molecule type" value="Genomic_DNA"/>
</dbReference>
<gene>
    <name evidence="2" type="ORF">TRIUR3_17626</name>
</gene>